<evidence type="ECO:0000256" key="2">
    <source>
        <dbReference type="ARBA" id="ARBA00009539"/>
    </source>
</evidence>
<proteinExistence type="inferred from homology"/>
<evidence type="ECO:0000256" key="8">
    <source>
        <dbReference type="RuleBase" id="RU004474"/>
    </source>
</evidence>
<accession>A0ABS9IRK8</accession>
<dbReference type="PROSITE" id="PS51330">
    <property type="entry name" value="DHFR_2"/>
    <property type="match status" value="1"/>
</dbReference>
<dbReference type="PIRSF" id="PIRSF000194">
    <property type="entry name" value="DHFR"/>
    <property type="match status" value="1"/>
</dbReference>
<dbReference type="Proteomes" id="UP001200110">
    <property type="component" value="Unassembled WGS sequence"/>
</dbReference>
<keyword evidence="11" id="KW-1185">Reference proteome</keyword>
<comment type="pathway">
    <text evidence="1 7">Cofactor biosynthesis; tetrahydrofolate biosynthesis; 5,6,7,8-tetrahydrofolate from 7,8-dihydrofolate: step 1/1.</text>
</comment>
<reference evidence="10 11" key="1">
    <citation type="submission" date="2022-01" db="EMBL/GenBank/DDBJ databases">
        <authorList>
            <person name="Huang Y."/>
        </authorList>
    </citation>
    <scope>NUCLEOTIDE SEQUENCE [LARGE SCALE GENOMIC DNA]</scope>
    <source>
        <strain evidence="10 11">HY366</strain>
    </source>
</reference>
<protein>
    <recommendedName>
        <fullName evidence="3 7">Dihydrofolate reductase</fullName>
        <ecNumber evidence="3 7">1.5.1.3</ecNumber>
    </recommendedName>
</protein>
<evidence type="ECO:0000259" key="9">
    <source>
        <dbReference type="PROSITE" id="PS51330"/>
    </source>
</evidence>
<dbReference type="Gene3D" id="3.40.430.10">
    <property type="entry name" value="Dihydrofolate Reductase, subunit A"/>
    <property type="match status" value="1"/>
</dbReference>
<comment type="similarity">
    <text evidence="2 7 8">Belongs to the dihydrofolate reductase family.</text>
</comment>
<dbReference type="CDD" id="cd00209">
    <property type="entry name" value="DHFR"/>
    <property type="match status" value="1"/>
</dbReference>
<sequence>MTVSLVWAQDLAGAIGKANAIPWRVPEDMARFKALTGTGSVIMGRKTWESLPAKFRPLPGRRNVVVTRNRAFDASGAEIVPGVREALDLVGGVASIMGGGEIYAAAMEFATHLRITEIDVFVDAADAFAPEIDTDVWTVVELGGWETSKTGTRYRFVDYQRAAR</sequence>
<dbReference type="InterPro" id="IPR001796">
    <property type="entry name" value="DHFR_dom"/>
</dbReference>
<evidence type="ECO:0000256" key="1">
    <source>
        <dbReference type="ARBA" id="ARBA00004903"/>
    </source>
</evidence>
<organism evidence="10 11">
    <name type="scientific">Gordonia liuliyuniae</name>
    <dbReference type="NCBI Taxonomy" id="2911517"/>
    <lineage>
        <taxon>Bacteria</taxon>
        <taxon>Bacillati</taxon>
        <taxon>Actinomycetota</taxon>
        <taxon>Actinomycetes</taxon>
        <taxon>Mycobacteriales</taxon>
        <taxon>Gordoniaceae</taxon>
        <taxon>Gordonia</taxon>
    </lineage>
</organism>
<keyword evidence="5 7" id="KW-0521">NADP</keyword>
<evidence type="ECO:0000256" key="4">
    <source>
        <dbReference type="ARBA" id="ARBA00022563"/>
    </source>
</evidence>
<evidence type="ECO:0000256" key="3">
    <source>
        <dbReference type="ARBA" id="ARBA00012856"/>
    </source>
</evidence>
<dbReference type="Pfam" id="PF00186">
    <property type="entry name" value="DHFR_1"/>
    <property type="match status" value="1"/>
</dbReference>
<keyword evidence="6 7" id="KW-0560">Oxidoreductase</keyword>
<comment type="function">
    <text evidence="7">Key enzyme in folate metabolism. Catalyzes an essential reaction for de novo glycine and purine synthesis, and for DNA precursor synthesis.</text>
</comment>
<dbReference type="InterPro" id="IPR017925">
    <property type="entry name" value="DHFR_CS"/>
</dbReference>
<comment type="caution">
    <text evidence="10">The sequence shown here is derived from an EMBL/GenBank/DDBJ whole genome shotgun (WGS) entry which is preliminary data.</text>
</comment>
<dbReference type="InterPro" id="IPR024072">
    <property type="entry name" value="DHFR-like_dom_sf"/>
</dbReference>
<comment type="catalytic activity">
    <reaction evidence="7">
        <text>(6S)-5,6,7,8-tetrahydrofolate + NADP(+) = 7,8-dihydrofolate + NADPH + H(+)</text>
        <dbReference type="Rhea" id="RHEA:15009"/>
        <dbReference type="ChEBI" id="CHEBI:15378"/>
        <dbReference type="ChEBI" id="CHEBI:57451"/>
        <dbReference type="ChEBI" id="CHEBI:57453"/>
        <dbReference type="ChEBI" id="CHEBI:57783"/>
        <dbReference type="ChEBI" id="CHEBI:58349"/>
        <dbReference type="EC" id="1.5.1.3"/>
    </reaction>
</comment>
<keyword evidence="4 7" id="KW-0554">One-carbon metabolism</keyword>
<evidence type="ECO:0000313" key="10">
    <source>
        <dbReference type="EMBL" id="MCF8588160.1"/>
    </source>
</evidence>
<evidence type="ECO:0000256" key="5">
    <source>
        <dbReference type="ARBA" id="ARBA00022857"/>
    </source>
</evidence>
<feature type="domain" description="DHFR" evidence="9">
    <location>
        <begin position="2"/>
        <end position="161"/>
    </location>
</feature>
<dbReference type="PROSITE" id="PS00075">
    <property type="entry name" value="DHFR_1"/>
    <property type="match status" value="1"/>
</dbReference>
<evidence type="ECO:0000256" key="7">
    <source>
        <dbReference type="PIRNR" id="PIRNR000194"/>
    </source>
</evidence>
<name>A0ABS9IRK8_9ACTN</name>
<evidence type="ECO:0000256" key="6">
    <source>
        <dbReference type="ARBA" id="ARBA00023002"/>
    </source>
</evidence>
<dbReference type="PANTHER" id="PTHR48069">
    <property type="entry name" value="DIHYDROFOLATE REDUCTASE"/>
    <property type="match status" value="1"/>
</dbReference>
<dbReference type="PRINTS" id="PR00070">
    <property type="entry name" value="DHFR"/>
</dbReference>
<dbReference type="SUPFAM" id="SSF53597">
    <property type="entry name" value="Dihydrofolate reductase-like"/>
    <property type="match status" value="1"/>
</dbReference>
<dbReference type="RefSeq" id="WP_236997384.1">
    <property type="nucleotide sequence ID" value="NZ_JAKKOR010000005.1"/>
</dbReference>
<dbReference type="EC" id="1.5.1.3" evidence="3 7"/>
<gene>
    <name evidence="10" type="ORF">L5G33_06710</name>
</gene>
<dbReference type="EMBL" id="JAKKOR010000005">
    <property type="protein sequence ID" value="MCF8588160.1"/>
    <property type="molecule type" value="Genomic_DNA"/>
</dbReference>
<evidence type="ECO:0000313" key="11">
    <source>
        <dbReference type="Proteomes" id="UP001200110"/>
    </source>
</evidence>
<dbReference type="InterPro" id="IPR012259">
    <property type="entry name" value="DHFR"/>
</dbReference>
<dbReference type="PANTHER" id="PTHR48069:SF3">
    <property type="entry name" value="DIHYDROFOLATE REDUCTASE"/>
    <property type="match status" value="1"/>
</dbReference>